<dbReference type="Proteomes" id="UP000037982">
    <property type="component" value="Unassembled WGS sequence"/>
</dbReference>
<sequence length="163" mass="17400">MQQGGVAMRLPDGGGSVPRPLAAVLDGSTPPGVLSWPAERPVDDALAAARDSGWSGAVLDLEGAADKAEFMERCARALRLPHWFGRNWDALADCLTDLSWCPAEGGRLLVLTGWQGYAAAVPEEWRVFEGVLADAVGYWRETDTGLTVIMARGPARRGRQGAL</sequence>
<evidence type="ECO:0000313" key="4">
    <source>
        <dbReference type="Proteomes" id="UP000037982"/>
    </source>
</evidence>
<keyword evidence="4" id="KW-1185">Reference proteome</keyword>
<name>A0A0N0H1F7_9ACTN</name>
<dbReference type="PATRIC" id="fig|66876.3.peg.2452"/>
<protein>
    <recommendedName>
        <fullName evidence="2">Barstar (barnase inhibitor) domain-containing protein</fullName>
    </recommendedName>
</protein>
<dbReference type="SUPFAM" id="SSF52038">
    <property type="entry name" value="Barstar-related"/>
    <property type="match status" value="1"/>
</dbReference>
<proteinExistence type="inferred from homology"/>
<organism evidence="3 4">
    <name type="scientific">Streptomyces chattanoogensis</name>
    <dbReference type="NCBI Taxonomy" id="66876"/>
    <lineage>
        <taxon>Bacteria</taxon>
        <taxon>Bacillati</taxon>
        <taxon>Actinomycetota</taxon>
        <taxon>Actinomycetes</taxon>
        <taxon>Kitasatosporales</taxon>
        <taxon>Streptomycetaceae</taxon>
        <taxon>Streptomyces</taxon>
    </lineage>
</organism>
<reference evidence="4" key="1">
    <citation type="submission" date="2015-07" db="EMBL/GenBank/DDBJ databases">
        <authorList>
            <person name="Ju K.-S."/>
            <person name="Doroghazi J.R."/>
            <person name="Metcalf W.W."/>
        </authorList>
    </citation>
    <scope>NUCLEOTIDE SEQUENCE [LARGE SCALE GENOMIC DNA]</scope>
    <source>
        <strain evidence="4">NRRL ISP-5002</strain>
    </source>
</reference>
<evidence type="ECO:0000256" key="1">
    <source>
        <dbReference type="ARBA" id="ARBA00006845"/>
    </source>
</evidence>
<evidence type="ECO:0000259" key="2">
    <source>
        <dbReference type="Pfam" id="PF01337"/>
    </source>
</evidence>
<comment type="caution">
    <text evidence="3">The sequence shown here is derived from an EMBL/GenBank/DDBJ whole genome shotgun (WGS) entry which is preliminary data.</text>
</comment>
<accession>A0A0N0H1F7</accession>
<dbReference type="AlphaFoldDB" id="A0A0N0H1F7"/>
<evidence type="ECO:0000313" key="3">
    <source>
        <dbReference type="EMBL" id="KPC64461.1"/>
    </source>
</evidence>
<dbReference type="InterPro" id="IPR035905">
    <property type="entry name" value="Barstar-like_sf"/>
</dbReference>
<dbReference type="CDD" id="cd05141">
    <property type="entry name" value="Barstar_evA4336-like"/>
    <property type="match status" value="1"/>
</dbReference>
<dbReference type="Gene3D" id="3.30.370.10">
    <property type="entry name" value="Barstar-like"/>
    <property type="match status" value="1"/>
</dbReference>
<feature type="domain" description="Barstar (barnase inhibitor)" evidence="2">
    <location>
        <begin position="57"/>
        <end position="150"/>
    </location>
</feature>
<dbReference type="EMBL" id="LGKG01000090">
    <property type="protein sequence ID" value="KPC64461.1"/>
    <property type="molecule type" value="Genomic_DNA"/>
</dbReference>
<gene>
    <name evidence="3" type="ORF">ADL29_11235</name>
</gene>
<comment type="similarity">
    <text evidence="1">Belongs to the barstar family.</text>
</comment>
<dbReference type="Pfam" id="PF01337">
    <property type="entry name" value="Barstar"/>
    <property type="match status" value="1"/>
</dbReference>
<dbReference type="InterPro" id="IPR000468">
    <property type="entry name" value="Barstar"/>
</dbReference>